<organism evidence="1 2">
    <name type="scientific">Triticum urartu</name>
    <name type="common">Red wild einkorn</name>
    <name type="synonym">Crithodium urartu</name>
    <dbReference type="NCBI Taxonomy" id="4572"/>
    <lineage>
        <taxon>Eukaryota</taxon>
        <taxon>Viridiplantae</taxon>
        <taxon>Streptophyta</taxon>
        <taxon>Embryophyta</taxon>
        <taxon>Tracheophyta</taxon>
        <taxon>Spermatophyta</taxon>
        <taxon>Magnoliopsida</taxon>
        <taxon>Liliopsida</taxon>
        <taxon>Poales</taxon>
        <taxon>Poaceae</taxon>
        <taxon>BOP clade</taxon>
        <taxon>Pooideae</taxon>
        <taxon>Triticodae</taxon>
        <taxon>Triticeae</taxon>
        <taxon>Triticinae</taxon>
        <taxon>Triticum</taxon>
    </lineage>
</organism>
<protein>
    <submittedName>
        <fullName evidence="1">Uncharacterized protein</fullName>
    </submittedName>
</protein>
<dbReference type="AlphaFoldDB" id="A0A8R7PXZ2"/>
<dbReference type="Gramene" id="TuG1812G0300004442.01.T01">
    <property type="protein sequence ID" value="TuG1812G0300004442.01.T01.cds473832"/>
    <property type="gene ID" value="TuG1812G0300004442.01"/>
</dbReference>
<reference evidence="1" key="2">
    <citation type="submission" date="2018-03" db="EMBL/GenBank/DDBJ databases">
        <title>The Triticum urartu genome reveals the dynamic nature of wheat genome evolution.</title>
        <authorList>
            <person name="Ling H."/>
            <person name="Ma B."/>
            <person name="Shi X."/>
            <person name="Liu H."/>
            <person name="Dong L."/>
            <person name="Sun H."/>
            <person name="Cao Y."/>
            <person name="Gao Q."/>
            <person name="Zheng S."/>
            <person name="Li Y."/>
            <person name="Yu Y."/>
            <person name="Du H."/>
            <person name="Qi M."/>
            <person name="Li Y."/>
            <person name="Yu H."/>
            <person name="Cui Y."/>
            <person name="Wang N."/>
            <person name="Chen C."/>
            <person name="Wu H."/>
            <person name="Zhao Y."/>
            <person name="Zhang J."/>
            <person name="Li Y."/>
            <person name="Zhou W."/>
            <person name="Zhang B."/>
            <person name="Hu W."/>
            <person name="Eijk M."/>
            <person name="Tang J."/>
            <person name="Witsenboer H."/>
            <person name="Zhao S."/>
            <person name="Li Z."/>
            <person name="Zhang A."/>
            <person name="Wang D."/>
            <person name="Liang C."/>
        </authorList>
    </citation>
    <scope>NUCLEOTIDE SEQUENCE [LARGE SCALE GENOMIC DNA]</scope>
    <source>
        <strain evidence="1">cv. G1812</strain>
    </source>
</reference>
<evidence type="ECO:0000313" key="1">
    <source>
        <dbReference type="EnsemblPlants" id="TuG1812G0300004442.01.T01.cds473832"/>
    </source>
</evidence>
<sequence length="62" mass="7063">MLVQGCNIHERAQRRWICMFEFRILKERGYGKQEEGSSTLARIHDGEVAPPTVGTRCWASVG</sequence>
<reference evidence="1" key="3">
    <citation type="submission" date="2022-06" db="UniProtKB">
        <authorList>
            <consortium name="EnsemblPlants"/>
        </authorList>
    </citation>
    <scope>IDENTIFICATION</scope>
</reference>
<proteinExistence type="predicted"/>
<reference evidence="2" key="1">
    <citation type="journal article" date="2013" name="Nature">
        <title>Draft genome of the wheat A-genome progenitor Triticum urartu.</title>
        <authorList>
            <person name="Ling H.Q."/>
            <person name="Zhao S."/>
            <person name="Liu D."/>
            <person name="Wang J."/>
            <person name="Sun H."/>
            <person name="Zhang C."/>
            <person name="Fan H."/>
            <person name="Li D."/>
            <person name="Dong L."/>
            <person name="Tao Y."/>
            <person name="Gao C."/>
            <person name="Wu H."/>
            <person name="Li Y."/>
            <person name="Cui Y."/>
            <person name="Guo X."/>
            <person name="Zheng S."/>
            <person name="Wang B."/>
            <person name="Yu K."/>
            <person name="Liang Q."/>
            <person name="Yang W."/>
            <person name="Lou X."/>
            <person name="Chen J."/>
            <person name="Feng M."/>
            <person name="Jian J."/>
            <person name="Zhang X."/>
            <person name="Luo G."/>
            <person name="Jiang Y."/>
            <person name="Liu J."/>
            <person name="Wang Z."/>
            <person name="Sha Y."/>
            <person name="Zhang B."/>
            <person name="Wu H."/>
            <person name="Tang D."/>
            <person name="Shen Q."/>
            <person name="Xue P."/>
            <person name="Zou S."/>
            <person name="Wang X."/>
            <person name="Liu X."/>
            <person name="Wang F."/>
            <person name="Yang Y."/>
            <person name="An X."/>
            <person name="Dong Z."/>
            <person name="Zhang K."/>
            <person name="Zhang X."/>
            <person name="Luo M.C."/>
            <person name="Dvorak J."/>
            <person name="Tong Y."/>
            <person name="Wang J."/>
            <person name="Yang H."/>
            <person name="Li Z."/>
            <person name="Wang D."/>
            <person name="Zhang A."/>
            <person name="Wang J."/>
        </authorList>
    </citation>
    <scope>NUCLEOTIDE SEQUENCE</scope>
    <source>
        <strain evidence="2">cv. G1812</strain>
    </source>
</reference>
<name>A0A8R7PXZ2_TRIUA</name>
<accession>A0A8R7PXZ2</accession>
<keyword evidence="2" id="KW-1185">Reference proteome</keyword>
<dbReference type="Proteomes" id="UP000015106">
    <property type="component" value="Chromosome 3"/>
</dbReference>
<dbReference type="EnsemblPlants" id="TuG1812G0300004442.01.T01">
    <property type="protein sequence ID" value="TuG1812G0300004442.01.T01.cds473832"/>
    <property type="gene ID" value="TuG1812G0300004442.01"/>
</dbReference>
<evidence type="ECO:0000313" key="2">
    <source>
        <dbReference type="Proteomes" id="UP000015106"/>
    </source>
</evidence>